<gene>
    <name evidence="1" type="ORF">LWI28_015168</name>
</gene>
<accession>A0AAD5IQA5</accession>
<dbReference type="Proteomes" id="UP001064489">
    <property type="component" value="Chromosome 8"/>
</dbReference>
<organism evidence="1 2">
    <name type="scientific">Acer negundo</name>
    <name type="common">Box elder</name>
    <dbReference type="NCBI Taxonomy" id="4023"/>
    <lineage>
        <taxon>Eukaryota</taxon>
        <taxon>Viridiplantae</taxon>
        <taxon>Streptophyta</taxon>
        <taxon>Embryophyta</taxon>
        <taxon>Tracheophyta</taxon>
        <taxon>Spermatophyta</taxon>
        <taxon>Magnoliopsida</taxon>
        <taxon>eudicotyledons</taxon>
        <taxon>Gunneridae</taxon>
        <taxon>Pentapetalae</taxon>
        <taxon>rosids</taxon>
        <taxon>malvids</taxon>
        <taxon>Sapindales</taxon>
        <taxon>Sapindaceae</taxon>
        <taxon>Hippocastanoideae</taxon>
        <taxon>Acereae</taxon>
        <taxon>Acer</taxon>
    </lineage>
</organism>
<name>A0AAD5IQA5_ACENE</name>
<sequence length="95" mass="10483">MIHLHFWETIAIGIDCFKSPVKFVVELPLSSSERRRLRRQVVCLASRSPLTSPTSINMMSSSTSTSSLSARIDTIVSVIPPQPWSCPSSLLLIPS</sequence>
<evidence type="ECO:0000313" key="1">
    <source>
        <dbReference type="EMBL" id="KAI9174298.1"/>
    </source>
</evidence>
<proteinExistence type="predicted"/>
<dbReference type="AlphaFoldDB" id="A0AAD5IQA5"/>
<reference evidence="1" key="1">
    <citation type="journal article" date="2022" name="Plant J.">
        <title>Strategies of tolerance reflected in two North American maple genomes.</title>
        <authorList>
            <person name="McEvoy S.L."/>
            <person name="Sezen U.U."/>
            <person name="Trouern-Trend A."/>
            <person name="McMahon S.M."/>
            <person name="Schaberg P.G."/>
            <person name="Yang J."/>
            <person name="Wegrzyn J.L."/>
            <person name="Swenson N.G."/>
        </authorList>
    </citation>
    <scope>NUCLEOTIDE SEQUENCE</scope>
    <source>
        <strain evidence="1">91603</strain>
    </source>
</reference>
<comment type="caution">
    <text evidence="1">The sequence shown here is derived from an EMBL/GenBank/DDBJ whole genome shotgun (WGS) entry which is preliminary data.</text>
</comment>
<evidence type="ECO:0000313" key="2">
    <source>
        <dbReference type="Proteomes" id="UP001064489"/>
    </source>
</evidence>
<reference evidence="1" key="2">
    <citation type="submission" date="2023-02" db="EMBL/GenBank/DDBJ databases">
        <authorList>
            <person name="Swenson N.G."/>
            <person name="Wegrzyn J.L."/>
            <person name="Mcevoy S.L."/>
        </authorList>
    </citation>
    <scope>NUCLEOTIDE SEQUENCE</scope>
    <source>
        <strain evidence="1">91603</strain>
        <tissue evidence="1">Leaf</tissue>
    </source>
</reference>
<keyword evidence="2" id="KW-1185">Reference proteome</keyword>
<dbReference type="EMBL" id="JAJSOW010000103">
    <property type="protein sequence ID" value="KAI9174298.1"/>
    <property type="molecule type" value="Genomic_DNA"/>
</dbReference>
<protein>
    <submittedName>
        <fullName evidence="1">Uncharacterized protein</fullName>
    </submittedName>
</protein>